<dbReference type="Pfam" id="PF01048">
    <property type="entry name" value="PNP_UDP_1"/>
    <property type="match status" value="1"/>
</dbReference>
<evidence type="ECO:0000259" key="3">
    <source>
        <dbReference type="Pfam" id="PF07553"/>
    </source>
</evidence>
<dbReference type="AlphaFoldDB" id="A0A3N9XG67"/>
<evidence type="ECO:0000313" key="4">
    <source>
        <dbReference type="EMBL" id="RQX11940.1"/>
    </source>
</evidence>
<dbReference type="GO" id="GO:0019284">
    <property type="term" value="P:L-methionine salvage from S-adenosylmethionine"/>
    <property type="evidence" value="ECO:0007669"/>
    <property type="project" value="TreeGrafter"/>
</dbReference>
<dbReference type="Gene3D" id="3.40.50.1580">
    <property type="entry name" value="Nucleoside phosphorylase domain"/>
    <property type="match status" value="1"/>
</dbReference>
<evidence type="ECO:0000313" key="5">
    <source>
        <dbReference type="Proteomes" id="UP000278981"/>
    </source>
</evidence>
<reference evidence="4 5" key="1">
    <citation type="submission" date="2018-04" db="EMBL/GenBank/DDBJ databases">
        <title>Micromonosporas from Atacama Desert.</title>
        <authorList>
            <person name="Carro L."/>
            <person name="Klenk H.-P."/>
            <person name="Goodfellow M."/>
        </authorList>
    </citation>
    <scope>NUCLEOTIDE SEQUENCE [LARGE SCALE GENOMIC DNA]</scope>
    <source>
        <strain evidence="4 5">LB19</strain>
    </source>
</reference>
<sequence length="429" mass="45496">MNPTATLELMSTQGGVQVVVLTALPVEYDEVRRHLHDRGRIAHRLGTEFEVGTLHGAHGKVAIAELGQGNFDAALGVMHAVEMFQPAAILFVGIAGALHNDLQIGDVVTAIRVYAYQSGAVTDSGFLARPRSYDADRELEQRARVIARAYRERPDAQPVHFRPVAAGDVVLNSLTQLLVEQLNCHYNDASAIEMESAGMVRACHVCRVPALVIRGISDRADGAKEIVDAAGSQLVAASNAADFAVAVIADYLSEPRRRALSSTTQLSSPNVRSEAAPTVPAAPARSGDATIGSVIDASTEPKTQPTADRTTAPPVIGPSASVPTAKRLSAEQKNAVRSAQDYLSYVAFSRKGLIKQLSSDAGDGYSLEAATYAVDSLDIDYNEQAVKSAQDYLKNGAFSRKGLITQLESDAGDGFTHSQAVYGVDEAGL</sequence>
<gene>
    <name evidence="4" type="ORF">DDE19_29710</name>
</gene>
<dbReference type="GO" id="GO:0008782">
    <property type="term" value="F:adenosylhomocysteine nucleosidase activity"/>
    <property type="evidence" value="ECO:0007669"/>
    <property type="project" value="TreeGrafter"/>
</dbReference>
<dbReference type="InterPro" id="IPR036388">
    <property type="entry name" value="WH-like_DNA-bd_sf"/>
</dbReference>
<dbReference type="Proteomes" id="UP000278981">
    <property type="component" value="Unassembled WGS sequence"/>
</dbReference>
<accession>A0A3N9XG67</accession>
<dbReference type="CDD" id="cd09008">
    <property type="entry name" value="MTAN"/>
    <property type="match status" value="1"/>
</dbReference>
<dbReference type="InterPro" id="IPR035994">
    <property type="entry name" value="Nucleoside_phosphorylase_sf"/>
</dbReference>
<feature type="compositionally biased region" description="Polar residues" evidence="1">
    <location>
        <begin position="260"/>
        <end position="271"/>
    </location>
</feature>
<organism evidence="4 5">
    <name type="scientific">Micromonospora ureilytica</name>
    <dbReference type="NCBI Taxonomy" id="709868"/>
    <lineage>
        <taxon>Bacteria</taxon>
        <taxon>Bacillati</taxon>
        <taxon>Actinomycetota</taxon>
        <taxon>Actinomycetes</taxon>
        <taxon>Micromonosporales</taxon>
        <taxon>Micromonosporaceae</taxon>
        <taxon>Micromonospora</taxon>
    </lineage>
</organism>
<name>A0A3N9XG67_9ACTN</name>
<dbReference type="EMBL" id="QDGB01000360">
    <property type="protein sequence ID" value="RQX11940.1"/>
    <property type="molecule type" value="Genomic_DNA"/>
</dbReference>
<feature type="region of interest" description="Disordered" evidence="1">
    <location>
        <begin position="260"/>
        <end position="321"/>
    </location>
</feature>
<feature type="compositionally biased region" description="Polar residues" evidence="1">
    <location>
        <begin position="300"/>
        <end position="309"/>
    </location>
</feature>
<comment type="caution">
    <text evidence="4">The sequence shown here is derived from an EMBL/GenBank/DDBJ whole genome shotgun (WGS) entry which is preliminary data.</text>
</comment>
<evidence type="ECO:0008006" key="6">
    <source>
        <dbReference type="Google" id="ProtNLM"/>
    </source>
</evidence>
<dbReference type="GO" id="GO:0005829">
    <property type="term" value="C:cytosol"/>
    <property type="evidence" value="ECO:0007669"/>
    <property type="project" value="TreeGrafter"/>
</dbReference>
<dbReference type="OrthoDB" id="44283at2"/>
<dbReference type="GO" id="GO:0009116">
    <property type="term" value="P:nucleoside metabolic process"/>
    <property type="evidence" value="ECO:0007669"/>
    <property type="project" value="InterPro"/>
</dbReference>
<dbReference type="InterPro" id="IPR000845">
    <property type="entry name" value="Nucleoside_phosphorylase_d"/>
</dbReference>
<feature type="domain" description="Putative host cell surface-exposed lipoprotein Ltp-like HTH region" evidence="3">
    <location>
        <begin position="331"/>
        <end position="377"/>
    </location>
</feature>
<protein>
    <recommendedName>
        <fullName evidence="6">Nucleoside phosphorylase domain-containing protein</fullName>
    </recommendedName>
</protein>
<evidence type="ECO:0000256" key="1">
    <source>
        <dbReference type="SAM" id="MobiDB-lite"/>
    </source>
</evidence>
<proteinExistence type="predicted"/>
<dbReference type="GO" id="GO:0008930">
    <property type="term" value="F:methylthioadenosine nucleosidase activity"/>
    <property type="evidence" value="ECO:0007669"/>
    <property type="project" value="TreeGrafter"/>
</dbReference>
<dbReference type="PANTHER" id="PTHR46832">
    <property type="entry name" value="5'-METHYLTHIOADENOSINE/S-ADENOSYLHOMOCYSTEINE NUCLEOSIDASE"/>
    <property type="match status" value="1"/>
</dbReference>
<dbReference type="InterPro" id="IPR011434">
    <property type="entry name" value="Ltp-like_HTH"/>
</dbReference>
<evidence type="ECO:0000259" key="2">
    <source>
        <dbReference type="Pfam" id="PF01048"/>
    </source>
</evidence>
<feature type="domain" description="Putative host cell surface-exposed lipoprotein Ltp-like HTH region" evidence="3">
    <location>
        <begin position="380"/>
        <end position="425"/>
    </location>
</feature>
<dbReference type="Pfam" id="PF07553">
    <property type="entry name" value="Lipoprotein_Ltp"/>
    <property type="match status" value="2"/>
</dbReference>
<dbReference type="PANTHER" id="PTHR46832:SF1">
    <property type="entry name" value="5'-METHYLTHIOADENOSINE_S-ADENOSYLHOMOCYSTEINE NUCLEOSIDASE"/>
    <property type="match status" value="1"/>
</dbReference>
<feature type="domain" description="Nucleoside phosphorylase" evidence="2">
    <location>
        <begin position="18"/>
        <end position="248"/>
    </location>
</feature>
<dbReference type="SUPFAM" id="SSF53167">
    <property type="entry name" value="Purine and uridine phosphorylases"/>
    <property type="match status" value="1"/>
</dbReference>
<dbReference type="Gene3D" id="1.10.10.10">
    <property type="entry name" value="Winged helix-like DNA-binding domain superfamily/Winged helix DNA-binding domain"/>
    <property type="match status" value="2"/>
</dbReference>